<protein>
    <submittedName>
        <fullName evidence="2">Uncharacterized protein</fullName>
    </submittedName>
</protein>
<feature type="compositionally biased region" description="Low complexity" evidence="1">
    <location>
        <begin position="24"/>
        <end position="37"/>
    </location>
</feature>
<dbReference type="Proteomes" id="UP000032604">
    <property type="component" value="Chromosome"/>
</dbReference>
<sequence>MLRSADMPAAAASPARHPARLRRASAALRADPRPAAATRVVSDGRPATRRSAPAARAVPCCRASREHRPRHEPEPP</sequence>
<gene>
    <name evidence="2" type="ORF">VO01_13680</name>
</gene>
<dbReference type="KEGG" id="cmh:VO01_13680"/>
<organism evidence="2 3">
    <name type="scientific">Clavibacter michiganensis subsp. insidiosus</name>
    <dbReference type="NCBI Taxonomy" id="33014"/>
    <lineage>
        <taxon>Bacteria</taxon>
        <taxon>Bacillati</taxon>
        <taxon>Actinomycetota</taxon>
        <taxon>Actinomycetes</taxon>
        <taxon>Micrococcales</taxon>
        <taxon>Microbacteriaceae</taxon>
        <taxon>Clavibacter</taxon>
    </lineage>
</organism>
<feature type="region of interest" description="Disordered" evidence="1">
    <location>
        <begin position="1"/>
        <end position="76"/>
    </location>
</feature>
<dbReference type="PATRIC" id="fig|33014.5.peg.2821"/>
<proteinExistence type="predicted"/>
<feature type="compositionally biased region" description="Low complexity" evidence="1">
    <location>
        <begin position="49"/>
        <end position="62"/>
    </location>
</feature>
<feature type="compositionally biased region" description="Low complexity" evidence="1">
    <location>
        <begin position="1"/>
        <end position="16"/>
    </location>
</feature>
<feature type="compositionally biased region" description="Basic and acidic residues" evidence="1">
    <location>
        <begin position="63"/>
        <end position="76"/>
    </location>
</feature>
<accession>A0A0D5CK56</accession>
<reference evidence="2 3" key="1">
    <citation type="journal article" date="2015" name="Genome Announc.">
        <title>Complete Genome Sequence of Clavibacter michiganensis subsp. insidiosus R1-1 Using PacBio Single-Molecule Real-Time Technology.</title>
        <authorList>
            <person name="Lu Y."/>
            <person name="Samac D.A."/>
            <person name="Glazebrook J."/>
            <person name="Ishimaru C.A."/>
        </authorList>
    </citation>
    <scope>NUCLEOTIDE SEQUENCE [LARGE SCALE GENOMIC DNA]</scope>
    <source>
        <strain evidence="2 3">R1-1</strain>
    </source>
</reference>
<dbReference type="AlphaFoldDB" id="A0A0D5CK56"/>
<evidence type="ECO:0000313" key="2">
    <source>
        <dbReference type="EMBL" id="AJW80033.1"/>
    </source>
</evidence>
<evidence type="ECO:0000313" key="3">
    <source>
        <dbReference type="Proteomes" id="UP000032604"/>
    </source>
</evidence>
<dbReference type="EMBL" id="CP011043">
    <property type="protein sequence ID" value="AJW80033.1"/>
    <property type="molecule type" value="Genomic_DNA"/>
</dbReference>
<dbReference type="HOGENOM" id="CLU_2647990_0_0_11"/>
<evidence type="ECO:0000256" key="1">
    <source>
        <dbReference type="SAM" id="MobiDB-lite"/>
    </source>
</evidence>
<name>A0A0D5CK56_9MICO</name>